<proteinExistence type="predicted"/>
<dbReference type="GO" id="GO:0008017">
    <property type="term" value="F:microtubule binding"/>
    <property type="evidence" value="ECO:0007669"/>
    <property type="project" value="TreeGrafter"/>
</dbReference>
<comment type="caution">
    <text evidence="3">The sequence shown here is derived from an EMBL/GenBank/DDBJ whole genome shotgun (WGS) entry which is preliminary data.</text>
</comment>
<name>A0A8J8NAV3_HALGN</name>
<accession>A0A8J8NAV3</accession>
<dbReference type="PANTHER" id="PTHR11566:SF233">
    <property type="entry name" value="CHROMOSOME UNDETERMINED SCAFFOLD_59, WHOLE GENOME SHOTGUN SEQUENCE"/>
    <property type="match status" value="1"/>
</dbReference>
<dbReference type="PANTHER" id="PTHR11566">
    <property type="entry name" value="DYNAMIN"/>
    <property type="match status" value="1"/>
</dbReference>
<keyword evidence="4" id="KW-1185">Reference proteome</keyword>
<dbReference type="Pfam" id="PF02212">
    <property type="entry name" value="GED"/>
    <property type="match status" value="1"/>
</dbReference>
<dbReference type="GO" id="GO:0005737">
    <property type="term" value="C:cytoplasm"/>
    <property type="evidence" value="ECO:0007669"/>
    <property type="project" value="TreeGrafter"/>
</dbReference>
<dbReference type="SUPFAM" id="SSF52540">
    <property type="entry name" value="P-loop containing nucleoside triphosphate hydrolases"/>
    <property type="match status" value="1"/>
</dbReference>
<gene>
    <name evidence="3" type="ORF">FGO68_gene9569</name>
</gene>
<dbReference type="InterPro" id="IPR022812">
    <property type="entry name" value="Dynamin"/>
</dbReference>
<dbReference type="Proteomes" id="UP000785679">
    <property type="component" value="Unassembled WGS sequence"/>
</dbReference>
<organism evidence="3 4">
    <name type="scientific">Halteria grandinella</name>
    <dbReference type="NCBI Taxonomy" id="5974"/>
    <lineage>
        <taxon>Eukaryota</taxon>
        <taxon>Sar</taxon>
        <taxon>Alveolata</taxon>
        <taxon>Ciliophora</taxon>
        <taxon>Intramacronucleata</taxon>
        <taxon>Spirotrichea</taxon>
        <taxon>Stichotrichia</taxon>
        <taxon>Sporadotrichida</taxon>
        <taxon>Halteriidae</taxon>
        <taxon>Halteria</taxon>
    </lineage>
</organism>
<dbReference type="Pfam" id="PF01031">
    <property type="entry name" value="Dynamin_M"/>
    <property type="match status" value="1"/>
</dbReference>
<dbReference type="InterPro" id="IPR000375">
    <property type="entry name" value="Dynamin_stalk"/>
</dbReference>
<feature type="domain" description="Dynamin stalk" evidence="1">
    <location>
        <begin position="15"/>
        <end position="317"/>
    </location>
</feature>
<dbReference type="OrthoDB" id="304918at2759"/>
<dbReference type="GO" id="GO:0003924">
    <property type="term" value="F:GTPase activity"/>
    <property type="evidence" value="ECO:0007669"/>
    <property type="project" value="InterPro"/>
</dbReference>
<feature type="domain" description="Dynamin GTPase effector" evidence="2">
    <location>
        <begin position="338"/>
        <end position="372"/>
    </location>
</feature>
<dbReference type="GO" id="GO:0005874">
    <property type="term" value="C:microtubule"/>
    <property type="evidence" value="ECO:0007669"/>
    <property type="project" value="TreeGrafter"/>
</dbReference>
<sequence length="445" mass="52730">MGVLTKIDIMDQGTNAIKMLKGEEVNLKYGYVGVKLRSQQDIKDNIPITQAVLREKNYFANHPVYSTIPGEIFGTQVLTGKLTRILYRRIRSFLPSLMKEIDQRIGKVQSRLNILGPGLPIEDSVLQFQCRIKCILYGNQYMNLQGDSEIQFQDSTRNRSLENQQWFLLDQKLNYFSKNYMKNLMILNIVHQKNSQMMILCKLYKNIKLNLFLVFYQWMPFMHFQIQNSKNCILLPLKHWIKLIQFQKIMQLKYQKVNQNSKYVQQIRIPSVMKMLEEQIIDVIQSCKRNAHDAVVDVLEAEQNYIFTNDFNYLSGKPFIKFGQEQNSGKVQKGNPMVFELRSKIEHYFKLVVRATRDNIPKLIGYFLVKGCQVLQLIFRLKCQCNYNKIQCKTNLFQMLFKRMFQLLKKEKSQVEKQRHLKMLKKQLKEILSIIILYLAYLSMY</sequence>
<evidence type="ECO:0000313" key="3">
    <source>
        <dbReference type="EMBL" id="TNV71503.1"/>
    </source>
</evidence>
<dbReference type="GO" id="GO:0005525">
    <property type="term" value="F:GTP binding"/>
    <property type="evidence" value="ECO:0007669"/>
    <property type="project" value="InterPro"/>
</dbReference>
<dbReference type="InterPro" id="IPR003130">
    <property type="entry name" value="GED"/>
</dbReference>
<reference evidence="3" key="1">
    <citation type="submission" date="2019-06" db="EMBL/GenBank/DDBJ databases">
        <authorList>
            <person name="Zheng W."/>
        </authorList>
    </citation>
    <scope>NUCLEOTIDE SEQUENCE</scope>
    <source>
        <strain evidence="3">QDHG01</strain>
    </source>
</reference>
<dbReference type="GO" id="GO:0016020">
    <property type="term" value="C:membrane"/>
    <property type="evidence" value="ECO:0007669"/>
    <property type="project" value="TreeGrafter"/>
</dbReference>
<dbReference type="Gene3D" id="3.40.50.300">
    <property type="entry name" value="P-loop containing nucleotide triphosphate hydrolases"/>
    <property type="match status" value="1"/>
</dbReference>
<dbReference type="EMBL" id="RRYP01029770">
    <property type="protein sequence ID" value="TNV71503.1"/>
    <property type="molecule type" value="Genomic_DNA"/>
</dbReference>
<evidence type="ECO:0000259" key="1">
    <source>
        <dbReference type="Pfam" id="PF01031"/>
    </source>
</evidence>
<evidence type="ECO:0000313" key="4">
    <source>
        <dbReference type="Proteomes" id="UP000785679"/>
    </source>
</evidence>
<evidence type="ECO:0000259" key="2">
    <source>
        <dbReference type="Pfam" id="PF02212"/>
    </source>
</evidence>
<dbReference type="AlphaFoldDB" id="A0A8J8NAV3"/>
<dbReference type="Gene3D" id="1.20.120.1240">
    <property type="entry name" value="Dynamin, middle domain"/>
    <property type="match status" value="1"/>
</dbReference>
<protein>
    <submittedName>
        <fullName evidence="3">Uncharacterized protein</fullName>
    </submittedName>
</protein>
<dbReference type="InterPro" id="IPR027417">
    <property type="entry name" value="P-loop_NTPase"/>
</dbReference>